<dbReference type="InterPro" id="IPR000994">
    <property type="entry name" value="Pept_M24"/>
</dbReference>
<dbReference type="PRINTS" id="PR00599">
    <property type="entry name" value="MAPEPTIDASE"/>
</dbReference>
<proteinExistence type="predicted"/>
<dbReference type="InterPro" id="IPR001714">
    <property type="entry name" value="Pept_M24_MAP"/>
</dbReference>
<dbReference type="Gene3D" id="3.90.230.10">
    <property type="entry name" value="Creatinase/methionine aminopeptidase superfamily"/>
    <property type="match status" value="1"/>
</dbReference>
<evidence type="ECO:0000256" key="2">
    <source>
        <dbReference type="ARBA" id="ARBA00022801"/>
    </source>
</evidence>
<dbReference type="PANTHER" id="PTHR46112">
    <property type="entry name" value="AMINOPEPTIDASE"/>
    <property type="match status" value="1"/>
</dbReference>
<dbReference type="InterPro" id="IPR036005">
    <property type="entry name" value="Creatinase/aminopeptidase-like"/>
</dbReference>
<evidence type="ECO:0000259" key="4">
    <source>
        <dbReference type="Pfam" id="PF01321"/>
    </source>
</evidence>
<keyword evidence="5" id="KW-0645">Protease</keyword>
<evidence type="ECO:0000313" key="6">
    <source>
        <dbReference type="Proteomes" id="UP000321306"/>
    </source>
</evidence>
<dbReference type="Proteomes" id="UP000321306">
    <property type="component" value="Unassembled WGS sequence"/>
</dbReference>
<dbReference type="InterPro" id="IPR000587">
    <property type="entry name" value="Creatinase_N"/>
</dbReference>
<keyword evidence="2" id="KW-0378">Hydrolase</keyword>
<dbReference type="Gene3D" id="3.40.350.10">
    <property type="entry name" value="Creatinase/prolidase N-terminal domain"/>
    <property type="match status" value="1"/>
</dbReference>
<dbReference type="EMBL" id="BJXB01000019">
    <property type="protein sequence ID" value="GEM48291.1"/>
    <property type="molecule type" value="Genomic_DNA"/>
</dbReference>
<keyword evidence="1" id="KW-0479">Metal-binding</keyword>
<dbReference type="InterPro" id="IPR050659">
    <property type="entry name" value="Peptidase_M24B"/>
</dbReference>
<comment type="caution">
    <text evidence="5">The sequence shown here is derived from an EMBL/GenBank/DDBJ whole genome shotgun (WGS) entry which is preliminary data.</text>
</comment>
<dbReference type="PROSITE" id="PS00491">
    <property type="entry name" value="PROLINE_PEPTIDASE"/>
    <property type="match status" value="1"/>
</dbReference>
<reference evidence="5 6" key="1">
    <citation type="submission" date="2019-07" db="EMBL/GenBank/DDBJ databases">
        <title>Whole genome shotgun sequence of Deinococcus cellulosilyticus NBRC 106333.</title>
        <authorList>
            <person name="Hosoyama A."/>
            <person name="Uohara A."/>
            <person name="Ohji S."/>
            <person name="Ichikawa N."/>
        </authorList>
    </citation>
    <scope>NUCLEOTIDE SEQUENCE [LARGE SCALE GENOMIC DNA]</scope>
    <source>
        <strain evidence="5 6">NBRC 106333</strain>
    </source>
</reference>
<keyword evidence="5" id="KW-0031">Aminopeptidase</keyword>
<dbReference type="Pfam" id="PF01321">
    <property type="entry name" value="Creatinase_N"/>
    <property type="match status" value="1"/>
</dbReference>
<sequence length="352" mass="38963">MQQLTDLLTSHGLDALWVSKPENVRYLSGFSTPKDGLVLLHKDGVLLYTDARYTVQAEEECFVPQHIARDIDVIRHARTLLEGKVVGFEADALMVNKLRQLDGLHAAQLVPTEGLLEGIRLIKTPEEVQKIREAQRIADEAMRHVLPMLKAGVREVDLALQMELYMRSHGAEDRAFDITVASGYRSAMPHGTASEKVIQEGELVTFDWGARYQGYHSDTTRAFPVGEISEELKNLYRHTHQALQLALQAVRPGAMTSDIDQVARGYLAEQGLAEHFVHSLGHGVGLAIHEDPRLAKFSPERPQFNVPLQAGMVVTIEPGLYISGVGGVRLEELVLVTETGCEVLSHAPFAEV</sequence>
<protein>
    <submittedName>
        <fullName evidence="5">Aminopeptidase</fullName>
    </submittedName>
</protein>
<dbReference type="PANTHER" id="PTHR46112:SF3">
    <property type="entry name" value="AMINOPEPTIDASE YPDF"/>
    <property type="match status" value="1"/>
</dbReference>
<dbReference type="GO" id="GO:0004177">
    <property type="term" value="F:aminopeptidase activity"/>
    <property type="evidence" value="ECO:0007669"/>
    <property type="project" value="UniProtKB-KW"/>
</dbReference>
<dbReference type="SUPFAM" id="SSF55920">
    <property type="entry name" value="Creatinase/aminopeptidase"/>
    <property type="match status" value="1"/>
</dbReference>
<evidence type="ECO:0000259" key="3">
    <source>
        <dbReference type="Pfam" id="PF00557"/>
    </source>
</evidence>
<feature type="domain" description="Peptidase M24" evidence="3">
    <location>
        <begin position="130"/>
        <end position="338"/>
    </location>
</feature>
<dbReference type="InterPro" id="IPR001131">
    <property type="entry name" value="Peptidase_M24B_aminopep-P_CS"/>
</dbReference>
<dbReference type="InterPro" id="IPR029149">
    <property type="entry name" value="Creatin/AminoP/Spt16_N"/>
</dbReference>
<evidence type="ECO:0000313" key="5">
    <source>
        <dbReference type="EMBL" id="GEM48291.1"/>
    </source>
</evidence>
<dbReference type="Pfam" id="PF00557">
    <property type="entry name" value="Peptidase_M24"/>
    <property type="match status" value="1"/>
</dbReference>
<dbReference type="SUPFAM" id="SSF53092">
    <property type="entry name" value="Creatinase/prolidase N-terminal domain"/>
    <property type="match status" value="1"/>
</dbReference>
<organism evidence="5 6">
    <name type="scientific">Deinococcus cellulosilyticus (strain DSM 18568 / NBRC 106333 / KACC 11606 / 5516J-15)</name>
    <dbReference type="NCBI Taxonomy" id="1223518"/>
    <lineage>
        <taxon>Bacteria</taxon>
        <taxon>Thermotogati</taxon>
        <taxon>Deinococcota</taxon>
        <taxon>Deinococci</taxon>
        <taxon>Deinococcales</taxon>
        <taxon>Deinococcaceae</taxon>
        <taxon>Deinococcus</taxon>
    </lineage>
</organism>
<dbReference type="AlphaFoldDB" id="A0A511N795"/>
<gene>
    <name evidence="5" type="ORF">DC3_39260</name>
</gene>
<dbReference type="GO" id="GO:0008235">
    <property type="term" value="F:metalloexopeptidase activity"/>
    <property type="evidence" value="ECO:0007669"/>
    <property type="project" value="UniProtKB-ARBA"/>
</dbReference>
<feature type="domain" description="Creatinase N-terminal" evidence="4">
    <location>
        <begin position="2"/>
        <end position="122"/>
    </location>
</feature>
<dbReference type="GO" id="GO:0046872">
    <property type="term" value="F:metal ion binding"/>
    <property type="evidence" value="ECO:0007669"/>
    <property type="project" value="UniProtKB-KW"/>
</dbReference>
<accession>A0A511N795</accession>
<evidence type="ECO:0000256" key="1">
    <source>
        <dbReference type="ARBA" id="ARBA00022723"/>
    </source>
</evidence>
<dbReference type="RefSeq" id="WP_146887245.1">
    <property type="nucleotide sequence ID" value="NZ_BJXB01000019.1"/>
</dbReference>
<dbReference type="CDD" id="cd01092">
    <property type="entry name" value="APP-like"/>
    <property type="match status" value="1"/>
</dbReference>
<name>A0A511N795_DEIC1</name>
<keyword evidence="6" id="KW-1185">Reference proteome</keyword>
<dbReference type="OrthoDB" id="9806388at2"/>